<reference evidence="5 6" key="1">
    <citation type="submission" date="2016-11" db="EMBL/GenBank/DDBJ databases">
        <authorList>
            <person name="Jaros S."/>
            <person name="Januszkiewicz K."/>
            <person name="Wedrychowicz H."/>
        </authorList>
    </citation>
    <scope>NUCLEOTIDE SEQUENCE [LARGE SCALE GENOMIC DNA]</scope>
    <source>
        <strain evidence="5 6">GAS499</strain>
    </source>
</reference>
<dbReference type="CDD" id="cd06338">
    <property type="entry name" value="PBP1_ABC_ligand_binding-like"/>
    <property type="match status" value="1"/>
</dbReference>
<dbReference type="Gene3D" id="3.40.50.2300">
    <property type="match status" value="2"/>
</dbReference>
<evidence type="ECO:0000256" key="3">
    <source>
        <dbReference type="ARBA" id="ARBA00022970"/>
    </source>
</evidence>
<evidence type="ECO:0000313" key="5">
    <source>
        <dbReference type="EMBL" id="SHL40863.1"/>
    </source>
</evidence>
<dbReference type="EMBL" id="LT670844">
    <property type="protein sequence ID" value="SHL40863.1"/>
    <property type="molecule type" value="Genomic_DNA"/>
</dbReference>
<evidence type="ECO:0000256" key="2">
    <source>
        <dbReference type="ARBA" id="ARBA00022729"/>
    </source>
</evidence>
<dbReference type="Proteomes" id="UP000189935">
    <property type="component" value="Chromosome I"/>
</dbReference>
<dbReference type="SUPFAM" id="SSF53822">
    <property type="entry name" value="Periplasmic binding protein-like I"/>
    <property type="match status" value="1"/>
</dbReference>
<keyword evidence="3" id="KW-0029">Amino-acid transport</keyword>
<name>A0A1M7ADM2_9BRAD</name>
<evidence type="ECO:0000313" key="6">
    <source>
        <dbReference type="Proteomes" id="UP000189935"/>
    </source>
</evidence>
<dbReference type="PANTHER" id="PTHR30483">
    <property type="entry name" value="LEUCINE-SPECIFIC-BINDING PROTEIN"/>
    <property type="match status" value="1"/>
</dbReference>
<feature type="domain" description="Leucine-binding protein" evidence="4">
    <location>
        <begin position="51"/>
        <end position="387"/>
    </location>
</feature>
<dbReference type="AlphaFoldDB" id="A0A1M7ADM2"/>
<proteinExistence type="inferred from homology"/>
<protein>
    <submittedName>
        <fullName evidence="5">Amino acid/amide ABC transporter substrate-binding protein, HAAT family</fullName>
    </submittedName>
</protein>
<evidence type="ECO:0000259" key="4">
    <source>
        <dbReference type="Pfam" id="PF13458"/>
    </source>
</evidence>
<organism evidence="5 6">
    <name type="scientific">Bradyrhizobium lablabi</name>
    <dbReference type="NCBI Taxonomy" id="722472"/>
    <lineage>
        <taxon>Bacteria</taxon>
        <taxon>Pseudomonadati</taxon>
        <taxon>Pseudomonadota</taxon>
        <taxon>Alphaproteobacteria</taxon>
        <taxon>Hyphomicrobiales</taxon>
        <taxon>Nitrobacteraceae</taxon>
        <taxon>Bradyrhizobium</taxon>
    </lineage>
</organism>
<accession>A0A1M7ADM2</accession>
<evidence type="ECO:0000256" key="1">
    <source>
        <dbReference type="ARBA" id="ARBA00010062"/>
    </source>
</evidence>
<keyword evidence="3" id="KW-0813">Transport</keyword>
<sequence>MLGDAAVKFQVGGLRMYRQKLARFSMIAGTAVVAALGWSALASSAVADDVIRFGAPLPLTGPLAPEGLKQQQGYDIWAEQANKAGGISVGGKKYKVEIVYADYQSNTPRAVQTSEQMITQDNINFLFGPFGSGAAKAASTVSEKYKVPTIAATASSSQVYDQGYKYLFGTFTPNDTLTTPLTQIIKAQAPDVKKVAILARNDLFPLAIAQEMEKSAKANGFEVVYFEKYAIGTLDHSATLSQMKSLGPQWIFITGYINDLLLVRKQMVDQQMKAPVMTMIAGPAYQEFIDAAGQSAENVTSASWWHPAEQYDGKDIFGSTSNFVKLFKEKYKSEPDYGQASAAVSGALFQIAIERAGSLDREKVRDELAKLDIVTFFGPVKFGSNGQINSLEPPVFQIQGAKPVVLFPQAIKQGDLKLGVN</sequence>
<dbReference type="InterPro" id="IPR028081">
    <property type="entry name" value="Leu-bd"/>
</dbReference>
<dbReference type="InterPro" id="IPR051010">
    <property type="entry name" value="BCAA_transport"/>
</dbReference>
<dbReference type="InterPro" id="IPR028082">
    <property type="entry name" value="Peripla_BP_I"/>
</dbReference>
<comment type="similarity">
    <text evidence="1">Belongs to the leucine-binding protein family.</text>
</comment>
<dbReference type="GO" id="GO:0006865">
    <property type="term" value="P:amino acid transport"/>
    <property type="evidence" value="ECO:0007669"/>
    <property type="project" value="UniProtKB-KW"/>
</dbReference>
<keyword evidence="2" id="KW-0732">Signal</keyword>
<gene>
    <name evidence="5" type="ORF">SAMN05444159_5829</name>
</gene>
<dbReference type="Pfam" id="PF13458">
    <property type="entry name" value="Peripla_BP_6"/>
    <property type="match status" value="1"/>
</dbReference>
<dbReference type="PANTHER" id="PTHR30483:SF37">
    <property type="entry name" value="ABC TRANSPORTER SUBSTRATE-BINDING PROTEIN"/>
    <property type="match status" value="1"/>
</dbReference>